<keyword evidence="2" id="KW-1185">Reference proteome</keyword>
<evidence type="ECO:0000313" key="1">
    <source>
        <dbReference type="EMBL" id="BAS73375.1"/>
    </source>
</evidence>
<dbReference type="AlphaFoldDB" id="A0A0P0V5S1"/>
<reference evidence="2" key="1">
    <citation type="journal article" date="2005" name="Nature">
        <title>The map-based sequence of the rice genome.</title>
        <authorList>
            <consortium name="International rice genome sequencing project (IRGSP)"/>
            <person name="Matsumoto T."/>
            <person name="Wu J."/>
            <person name="Kanamori H."/>
            <person name="Katayose Y."/>
            <person name="Fujisawa M."/>
            <person name="Namiki N."/>
            <person name="Mizuno H."/>
            <person name="Yamamoto K."/>
            <person name="Antonio B.A."/>
            <person name="Baba T."/>
            <person name="Sakata K."/>
            <person name="Nagamura Y."/>
            <person name="Aoki H."/>
            <person name="Arikawa K."/>
            <person name="Arita K."/>
            <person name="Bito T."/>
            <person name="Chiden Y."/>
            <person name="Fujitsuka N."/>
            <person name="Fukunaka R."/>
            <person name="Hamada M."/>
            <person name="Harada C."/>
            <person name="Hayashi A."/>
            <person name="Hijishita S."/>
            <person name="Honda M."/>
            <person name="Hosokawa S."/>
            <person name="Ichikawa Y."/>
            <person name="Idonuma A."/>
            <person name="Iijima M."/>
            <person name="Ikeda M."/>
            <person name="Ikeno M."/>
            <person name="Ito K."/>
            <person name="Ito S."/>
            <person name="Ito T."/>
            <person name="Ito Y."/>
            <person name="Ito Y."/>
            <person name="Iwabuchi A."/>
            <person name="Kamiya K."/>
            <person name="Karasawa W."/>
            <person name="Kurita K."/>
            <person name="Katagiri S."/>
            <person name="Kikuta A."/>
            <person name="Kobayashi H."/>
            <person name="Kobayashi N."/>
            <person name="Machita K."/>
            <person name="Maehara T."/>
            <person name="Masukawa M."/>
            <person name="Mizubayashi T."/>
            <person name="Mukai Y."/>
            <person name="Nagasaki H."/>
            <person name="Nagata Y."/>
            <person name="Naito S."/>
            <person name="Nakashima M."/>
            <person name="Nakama Y."/>
            <person name="Nakamichi Y."/>
            <person name="Nakamura M."/>
            <person name="Meguro A."/>
            <person name="Negishi M."/>
            <person name="Ohta I."/>
            <person name="Ohta T."/>
            <person name="Okamoto M."/>
            <person name="Ono N."/>
            <person name="Saji S."/>
            <person name="Sakaguchi M."/>
            <person name="Sakai K."/>
            <person name="Shibata M."/>
            <person name="Shimokawa T."/>
            <person name="Song J."/>
            <person name="Takazaki Y."/>
            <person name="Terasawa K."/>
            <person name="Tsugane M."/>
            <person name="Tsuji K."/>
            <person name="Ueda S."/>
            <person name="Waki K."/>
            <person name="Yamagata H."/>
            <person name="Yamamoto M."/>
            <person name="Yamamoto S."/>
            <person name="Yamane H."/>
            <person name="Yoshiki S."/>
            <person name="Yoshihara R."/>
            <person name="Yukawa K."/>
            <person name="Zhong H."/>
            <person name="Yano M."/>
            <person name="Yuan Q."/>
            <person name="Ouyang S."/>
            <person name="Liu J."/>
            <person name="Jones K.M."/>
            <person name="Gansberger K."/>
            <person name="Moffat K."/>
            <person name="Hill J."/>
            <person name="Bera J."/>
            <person name="Fadrosh D."/>
            <person name="Jin S."/>
            <person name="Johri S."/>
            <person name="Kim M."/>
            <person name="Overton L."/>
            <person name="Reardon M."/>
            <person name="Tsitrin T."/>
            <person name="Vuong H."/>
            <person name="Weaver B."/>
            <person name="Ciecko A."/>
            <person name="Tallon L."/>
            <person name="Jackson J."/>
            <person name="Pai G."/>
            <person name="Aken S.V."/>
            <person name="Utterback T."/>
            <person name="Reidmuller S."/>
            <person name="Feldblyum T."/>
            <person name="Hsiao J."/>
            <person name="Zismann V."/>
            <person name="Iobst S."/>
            <person name="de Vazeille A.R."/>
            <person name="Buell C.R."/>
            <person name="Ying K."/>
            <person name="Li Y."/>
            <person name="Lu T."/>
            <person name="Huang Y."/>
            <person name="Zhao Q."/>
            <person name="Feng Q."/>
            <person name="Zhang L."/>
            <person name="Zhu J."/>
            <person name="Weng Q."/>
            <person name="Mu J."/>
            <person name="Lu Y."/>
            <person name="Fan D."/>
            <person name="Liu Y."/>
            <person name="Guan J."/>
            <person name="Zhang Y."/>
            <person name="Yu S."/>
            <person name="Liu X."/>
            <person name="Zhang Y."/>
            <person name="Hong G."/>
            <person name="Han B."/>
            <person name="Choisne N."/>
            <person name="Demange N."/>
            <person name="Orjeda G."/>
            <person name="Samain S."/>
            <person name="Cattolico L."/>
            <person name="Pelletier E."/>
            <person name="Couloux A."/>
            <person name="Segurens B."/>
            <person name="Wincker P."/>
            <person name="D'Hont A."/>
            <person name="Scarpelli C."/>
            <person name="Weissenbach J."/>
            <person name="Salanoubat M."/>
            <person name="Quetier F."/>
            <person name="Yu Y."/>
            <person name="Kim H.R."/>
            <person name="Rambo T."/>
            <person name="Currie J."/>
            <person name="Collura K."/>
            <person name="Luo M."/>
            <person name="Yang T."/>
            <person name="Ammiraju J.S.S."/>
            <person name="Engler F."/>
            <person name="Soderlund C."/>
            <person name="Wing R.A."/>
            <person name="Palmer L.E."/>
            <person name="de la Bastide M."/>
            <person name="Spiegel L."/>
            <person name="Nascimento L."/>
            <person name="Zutavern T."/>
            <person name="O'Shaughnessy A."/>
            <person name="Dike S."/>
            <person name="Dedhia N."/>
            <person name="Preston R."/>
            <person name="Balija V."/>
            <person name="McCombie W.R."/>
            <person name="Chow T."/>
            <person name="Chen H."/>
            <person name="Chung M."/>
            <person name="Chen C."/>
            <person name="Shaw J."/>
            <person name="Wu H."/>
            <person name="Hsiao K."/>
            <person name="Chao Y."/>
            <person name="Chu M."/>
            <person name="Cheng C."/>
            <person name="Hour A."/>
            <person name="Lee P."/>
            <person name="Lin S."/>
            <person name="Lin Y."/>
            <person name="Liou J."/>
            <person name="Liu S."/>
            <person name="Hsing Y."/>
            <person name="Raghuvanshi S."/>
            <person name="Mohanty A."/>
            <person name="Bharti A.K."/>
            <person name="Gaur A."/>
            <person name="Gupta V."/>
            <person name="Kumar D."/>
            <person name="Ravi V."/>
            <person name="Vij S."/>
            <person name="Kapur A."/>
            <person name="Khurana P."/>
            <person name="Khurana P."/>
            <person name="Khurana J.P."/>
            <person name="Tyagi A.K."/>
            <person name="Gaikwad K."/>
            <person name="Singh A."/>
            <person name="Dalal V."/>
            <person name="Srivastava S."/>
            <person name="Dixit A."/>
            <person name="Pal A.K."/>
            <person name="Ghazi I.A."/>
            <person name="Yadav M."/>
            <person name="Pandit A."/>
            <person name="Bhargava A."/>
            <person name="Sureshbabu K."/>
            <person name="Batra K."/>
            <person name="Sharma T.R."/>
            <person name="Mohapatra T."/>
            <person name="Singh N.K."/>
            <person name="Messing J."/>
            <person name="Nelson A.B."/>
            <person name="Fuks G."/>
            <person name="Kavchok S."/>
            <person name="Keizer G."/>
            <person name="Linton E."/>
            <person name="Llaca V."/>
            <person name="Song R."/>
            <person name="Tanyolac B."/>
            <person name="Young S."/>
            <person name="Ho-Il K."/>
            <person name="Hahn J.H."/>
            <person name="Sangsakoo G."/>
            <person name="Vanavichit A."/>
            <person name="de Mattos Luiz.A.T."/>
            <person name="Zimmer P.D."/>
            <person name="Malone G."/>
            <person name="Dellagostin O."/>
            <person name="de Oliveira A.C."/>
            <person name="Bevan M."/>
            <person name="Bancroft I."/>
            <person name="Minx P."/>
            <person name="Cordum H."/>
            <person name="Wilson R."/>
            <person name="Cheng Z."/>
            <person name="Jin W."/>
            <person name="Jiang J."/>
            <person name="Leong S.A."/>
            <person name="Iwama H."/>
            <person name="Gojobori T."/>
            <person name="Itoh T."/>
            <person name="Niimura Y."/>
            <person name="Fujii Y."/>
            <person name="Habara T."/>
            <person name="Sakai H."/>
            <person name="Sato Y."/>
            <person name="Wilson G."/>
            <person name="Kumar K."/>
            <person name="McCouch S."/>
            <person name="Juretic N."/>
            <person name="Hoen D."/>
            <person name="Wright S."/>
            <person name="Bruskiewich R."/>
            <person name="Bureau T."/>
            <person name="Miyao A."/>
            <person name="Hirochika H."/>
            <person name="Nishikawa T."/>
            <person name="Kadowaki K."/>
            <person name="Sugiura M."/>
            <person name="Burr B."/>
            <person name="Sasaki T."/>
        </authorList>
    </citation>
    <scope>NUCLEOTIDE SEQUENCE [LARGE SCALE GENOMIC DNA]</scope>
    <source>
        <strain evidence="2">cv. Nipponbare</strain>
    </source>
</reference>
<name>A0A0P0V5S1_ORYSJ</name>
<dbReference type="Proteomes" id="UP000059680">
    <property type="component" value="Chromosome 1"/>
</dbReference>
<proteinExistence type="predicted"/>
<dbReference type="PaxDb" id="39947-A0A0P0V5S1"/>
<dbReference type="EMBL" id="AP014957">
    <property type="protein sequence ID" value="BAS73375.1"/>
    <property type="molecule type" value="Genomic_DNA"/>
</dbReference>
<evidence type="ECO:0000313" key="2">
    <source>
        <dbReference type="Proteomes" id="UP000059680"/>
    </source>
</evidence>
<dbReference type="InParanoid" id="A0A0P0V5S1"/>
<organism evidence="1 2">
    <name type="scientific">Oryza sativa subsp. japonica</name>
    <name type="common">Rice</name>
    <dbReference type="NCBI Taxonomy" id="39947"/>
    <lineage>
        <taxon>Eukaryota</taxon>
        <taxon>Viridiplantae</taxon>
        <taxon>Streptophyta</taxon>
        <taxon>Embryophyta</taxon>
        <taxon>Tracheophyta</taxon>
        <taxon>Spermatophyta</taxon>
        <taxon>Magnoliopsida</taxon>
        <taxon>Liliopsida</taxon>
        <taxon>Poales</taxon>
        <taxon>Poaceae</taxon>
        <taxon>BOP clade</taxon>
        <taxon>Oryzoideae</taxon>
        <taxon>Oryzeae</taxon>
        <taxon>Oryzinae</taxon>
        <taxon>Oryza</taxon>
        <taxon>Oryza sativa</taxon>
    </lineage>
</organism>
<reference evidence="1 2" key="3">
    <citation type="journal article" date="2013" name="Rice">
        <title>Improvement of the Oryza sativa Nipponbare reference genome using next generation sequence and optical map data.</title>
        <authorList>
            <person name="Kawahara Y."/>
            <person name="de la Bastide M."/>
            <person name="Hamilton J.P."/>
            <person name="Kanamori H."/>
            <person name="McCombie W.R."/>
            <person name="Ouyang S."/>
            <person name="Schwartz D.C."/>
            <person name="Tanaka T."/>
            <person name="Wu J."/>
            <person name="Zhou S."/>
            <person name="Childs K.L."/>
            <person name="Davidson R.M."/>
            <person name="Lin H."/>
            <person name="Quesada-Ocampo L."/>
            <person name="Vaillancourt B."/>
            <person name="Sakai H."/>
            <person name="Lee S.S."/>
            <person name="Kim J."/>
            <person name="Numa H."/>
            <person name="Itoh T."/>
            <person name="Buell C.R."/>
            <person name="Matsumoto T."/>
        </authorList>
    </citation>
    <scope>NUCLEOTIDE SEQUENCE [LARGE SCALE GENOMIC DNA]</scope>
    <source>
        <strain evidence="2">cv. Nipponbare</strain>
    </source>
</reference>
<sequence length="128" mass="14332">MSLDLLVPSFTDSTYLPLFPPCVEILVMCSALSISDRIQLLRLATVRNVLDLLLPHDTSSADYRHNLLEMLLPRRRAPFPVGLLLSPTFIALMPSKLHAAVIAACEKARSKRTNQAIWAWPIFSYALT</sequence>
<reference evidence="1 2" key="2">
    <citation type="journal article" date="2013" name="Plant Cell Physiol.">
        <title>Rice Annotation Project Database (RAP-DB): an integrative and interactive database for rice genomics.</title>
        <authorList>
            <person name="Sakai H."/>
            <person name="Lee S.S."/>
            <person name="Tanaka T."/>
            <person name="Numa H."/>
            <person name="Kim J."/>
            <person name="Kawahara Y."/>
            <person name="Wakimoto H."/>
            <person name="Yang C.C."/>
            <person name="Iwamoto M."/>
            <person name="Abe T."/>
            <person name="Yamada Y."/>
            <person name="Muto A."/>
            <person name="Inokuchi H."/>
            <person name="Ikemura T."/>
            <person name="Matsumoto T."/>
            <person name="Sasaki T."/>
            <person name="Itoh T."/>
        </authorList>
    </citation>
    <scope>NUCLEOTIDE SEQUENCE [LARGE SCALE GENOMIC DNA]</scope>
    <source>
        <strain evidence="2">cv. Nipponbare</strain>
    </source>
</reference>
<accession>A0A0P0V5S1</accession>
<protein>
    <submittedName>
        <fullName evidence="1">Os01g0642401 protein</fullName>
    </submittedName>
</protein>
<gene>
    <name evidence="1" type="ordered locus">Os01g0642401</name>
    <name evidence="1" type="ORF">OSNPB_010642401</name>
</gene>